<name>A0A2X2KG78_SERMA</name>
<gene>
    <name evidence="5" type="primary">ripA_2</name>
    <name evidence="5" type="ORF">NCTC10211_01700</name>
</gene>
<dbReference type="PROSITE" id="PS00041">
    <property type="entry name" value="HTH_ARAC_FAMILY_1"/>
    <property type="match status" value="1"/>
</dbReference>
<dbReference type="Pfam" id="PF12833">
    <property type="entry name" value="HTH_18"/>
    <property type="match status" value="1"/>
</dbReference>
<evidence type="ECO:0000256" key="3">
    <source>
        <dbReference type="ARBA" id="ARBA00023163"/>
    </source>
</evidence>
<dbReference type="InterPro" id="IPR009057">
    <property type="entry name" value="Homeodomain-like_sf"/>
</dbReference>
<dbReference type="GO" id="GO:0003700">
    <property type="term" value="F:DNA-binding transcription factor activity"/>
    <property type="evidence" value="ECO:0007669"/>
    <property type="project" value="InterPro"/>
</dbReference>
<dbReference type="Proteomes" id="UP000254765">
    <property type="component" value="Unassembled WGS sequence"/>
</dbReference>
<keyword evidence="2" id="KW-0238">DNA-binding</keyword>
<dbReference type="InterPro" id="IPR018060">
    <property type="entry name" value="HTH_AraC"/>
</dbReference>
<dbReference type="PANTHER" id="PTHR11019:SF159">
    <property type="entry name" value="TRANSCRIPTIONAL REGULATOR-RELATED"/>
    <property type="match status" value="1"/>
</dbReference>
<dbReference type="AlphaFoldDB" id="A0A2X2KG78"/>
<dbReference type="PANTHER" id="PTHR11019">
    <property type="entry name" value="HTH-TYPE TRANSCRIPTIONAL REGULATOR NIMR"/>
    <property type="match status" value="1"/>
</dbReference>
<dbReference type="InterPro" id="IPR020449">
    <property type="entry name" value="Tscrpt_reg_AraC-type_HTH"/>
</dbReference>
<proteinExistence type="predicted"/>
<sequence>MSIRTFSRFFRAQTGLPFSQWRQRACVVLALALLAEGRSVTQVAMEMGYDSSAAFSTMFRRVLGQAPSSYLTEDGRDG</sequence>
<evidence type="ECO:0000256" key="2">
    <source>
        <dbReference type="ARBA" id="ARBA00023125"/>
    </source>
</evidence>
<organism evidence="5 6">
    <name type="scientific">Serratia marcescens</name>
    <dbReference type="NCBI Taxonomy" id="615"/>
    <lineage>
        <taxon>Bacteria</taxon>
        <taxon>Pseudomonadati</taxon>
        <taxon>Pseudomonadota</taxon>
        <taxon>Gammaproteobacteria</taxon>
        <taxon>Enterobacterales</taxon>
        <taxon>Yersiniaceae</taxon>
        <taxon>Serratia</taxon>
    </lineage>
</organism>
<evidence type="ECO:0000259" key="4">
    <source>
        <dbReference type="PROSITE" id="PS01124"/>
    </source>
</evidence>
<dbReference type="GO" id="GO:0043565">
    <property type="term" value="F:sequence-specific DNA binding"/>
    <property type="evidence" value="ECO:0007669"/>
    <property type="project" value="InterPro"/>
</dbReference>
<dbReference type="SMART" id="SM00342">
    <property type="entry name" value="HTH_ARAC"/>
    <property type="match status" value="1"/>
</dbReference>
<feature type="domain" description="HTH araC/xylS-type" evidence="4">
    <location>
        <begin position="1"/>
        <end position="73"/>
    </location>
</feature>
<dbReference type="SUPFAM" id="SSF46689">
    <property type="entry name" value="Homeodomain-like"/>
    <property type="match status" value="1"/>
</dbReference>
<dbReference type="PROSITE" id="PS01124">
    <property type="entry name" value="HTH_ARAC_FAMILY_2"/>
    <property type="match status" value="1"/>
</dbReference>
<evidence type="ECO:0000313" key="6">
    <source>
        <dbReference type="Proteomes" id="UP000254765"/>
    </source>
</evidence>
<reference evidence="5 6" key="1">
    <citation type="submission" date="2018-06" db="EMBL/GenBank/DDBJ databases">
        <authorList>
            <consortium name="Pathogen Informatics"/>
            <person name="Doyle S."/>
        </authorList>
    </citation>
    <scope>NUCLEOTIDE SEQUENCE [LARGE SCALE GENOMIC DNA]</scope>
    <source>
        <strain evidence="5 6">NCTC10211</strain>
    </source>
</reference>
<dbReference type="Gene3D" id="1.10.10.60">
    <property type="entry name" value="Homeodomain-like"/>
    <property type="match status" value="2"/>
</dbReference>
<evidence type="ECO:0000313" key="5">
    <source>
        <dbReference type="EMBL" id="SUI44428.1"/>
    </source>
</evidence>
<keyword evidence="1" id="KW-0805">Transcription regulation</keyword>
<accession>A0A2X2KG78</accession>
<dbReference type="EMBL" id="UGYK01000002">
    <property type="protein sequence ID" value="SUI44428.1"/>
    <property type="molecule type" value="Genomic_DNA"/>
</dbReference>
<dbReference type="PRINTS" id="PR00032">
    <property type="entry name" value="HTHARAC"/>
</dbReference>
<dbReference type="InterPro" id="IPR018062">
    <property type="entry name" value="HTH_AraC-typ_CS"/>
</dbReference>
<keyword evidence="3" id="KW-0804">Transcription</keyword>
<evidence type="ECO:0000256" key="1">
    <source>
        <dbReference type="ARBA" id="ARBA00023015"/>
    </source>
</evidence>
<protein>
    <submittedName>
        <fullName evidence="5">HTH-type transcriptional repressor of iron proteins A</fullName>
    </submittedName>
</protein>